<evidence type="ECO:0000256" key="1">
    <source>
        <dbReference type="SAM" id="MobiDB-lite"/>
    </source>
</evidence>
<protein>
    <recommendedName>
        <fullName evidence="4">Sulfate adenylyltransferase</fullName>
    </recommendedName>
</protein>
<organism evidence="2 3">
    <name type="scientific">Thiocapsa imhoffii</name>
    <dbReference type="NCBI Taxonomy" id="382777"/>
    <lineage>
        <taxon>Bacteria</taxon>
        <taxon>Pseudomonadati</taxon>
        <taxon>Pseudomonadota</taxon>
        <taxon>Gammaproteobacteria</taxon>
        <taxon>Chromatiales</taxon>
        <taxon>Chromatiaceae</taxon>
        <taxon>Thiocapsa</taxon>
    </lineage>
</organism>
<evidence type="ECO:0000313" key="2">
    <source>
        <dbReference type="EMBL" id="MBK1645461.1"/>
    </source>
</evidence>
<reference evidence="2 3" key="1">
    <citation type="journal article" date="2020" name="Microorganisms">
        <title>Osmotic Adaptation and Compatible Solute Biosynthesis of Phototrophic Bacteria as Revealed from Genome Analyses.</title>
        <authorList>
            <person name="Imhoff J.F."/>
            <person name="Rahn T."/>
            <person name="Kunzel S."/>
            <person name="Keller A."/>
            <person name="Neulinger S.C."/>
        </authorList>
    </citation>
    <scope>NUCLEOTIDE SEQUENCE [LARGE SCALE GENOMIC DNA]</scope>
    <source>
        <strain evidence="2 3">DSM 21303</strain>
    </source>
</reference>
<accession>A0A9X0WJ20</accession>
<dbReference type="Proteomes" id="UP001138802">
    <property type="component" value="Unassembled WGS sequence"/>
</dbReference>
<feature type="compositionally biased region" description="Low complexity" evidence="1">
    <location>
        <begin position="7"/>
        <end position="19"/>
    </location>
</feature>
<name>A0A9X0WJ20_9GAMM</name>
<keyword evidence="3" id="KW-1185">Reference proteome</keyword>
<comment type="caution">
    <text evidence="2">The sequence shown here is derived from an EMBL/GenBank/DDBJ whole genome shotgun (WGS) entry which is preliminary data.</text>
</comment>
<dbReference type="AlphaFoldDB" id="A0A9X0WJ20"/>
<sequence>MPKFAYTSTSSTSAGCSGSRPRRTPSRIGAIEIDQAFKGSDGEEKPAHEFSEFEVELNQLIRKHFPHWGAKDLLG</sequence>
<evidence type="ECO:0000313" key="3">
    <source>
        <dbReference type="Proteomes" id="UP001138802"/>
    </source>
</evidence>
<evidence type="ECO:0008006" key="4">
    <source>
        <dbReference type="Google" id="ProtNLM"/>
    </source>
</evidence>
<dbReference type="PROSITE" id="PS51257">
    <property type="entry name" value="PROKAR_LIPOPROTEIN"/>
    <property type="match status" value="1"/>
</dbReference>
<feature type="region of interest" description="Disordered" evidence="1">
    <location>
        <begin position="1"/>
        <end position="27"/>
    </location>
</feature>
<gene>
    <name evidence="2" type="ORF">CKO25_12560</name>
</gene>
<dbReference type="EMBL" id="NRSD01000012">
    <property type="protein sequence ID" value="MBK1645461.1"/>
    <property type="molecule type" value="Genomic_DNA"/>
</dbReference>
<proteinExistence type="predicted"/>